<dbReference type="AlphaFoldDB" id="A0A1F7UNV1"/>
<gene>
    <name evidence="1" type="ORF">A3B21_00900</name>
</gene>
<organism evidence="1 2">
    <name type="scientific">Candidatus Uhrbacteria bacterium RIFCSPLOWO2_01_FULL_47_24</name>
    <dbReference type="NCBI Taxonomy" id="1802401"/>
    <lineage>
        <taxon>Bacteria</taxon>
        <taxon>Candidatus Uhriibacteriota</taxon>
    </lineage>
</organism>
<accession>A0A1F7UNV1</accession>
<dbReference type="EMBL" id="MGEJ01000019">
    <property type="protein sequence ID" value="OGL79952.1"/>
    <property type="molecule type" value="Genomic_DNA"/>
</dbReference>
<sequence length="238" mass="27860">MKLRWYEKSKWQIRKQEAMKLRKKGLSIGKIEQRLGIRRSTLSGWFQNVQLSKKQKEKLLHDWKNGLIKARKKAVLWHNEQKDKRLQHAKDGALKTLKNLDLNNPHTFELALAMLYLGEGSKRNVETAIGSSDPMILKFFLKGLQNLYNLDLEKIRCELYLRADQDPGKMKNFWARELKLPLGSFKQVNIDKRTIGSKTYPQYKGVCNLRCANVAIQRKLIFLSELFCNGIIDKTMRI</sequence>
<dbReference type="Proteomes" id="UP000176897">
    <property type="component" value="Unassembled WGS sequence"/>
</dbReference>
<dbReference type="STRING" id="1802401.A3B21_00900"/>
<proteinExistence type="predicted"/>
<protein>
    <submittedName>
        <fullName evidence="1">Uncharacterized protein</fullName>
    </submittedName>
</protein>
<evidence type="ECO:0000313" key="2">
    <source>
        <dbReference type="Proteomes" id="UP000176897"/>
    </source>
</evidence>
<evidence type="ECO:0000313" key="1">
    <source>
        <dbReference type="EMBL" id="OGL79952.1"/>
    </source>
</evidence>
<reference evidence="1 2" key="1">
    <citation type="journal article" date="2016" name="Nat. Commun.">
        <title>Thousands of microbial genomes shed light on interconnected biogeochemical processes in an aquifer system.</title>
        <authorList>
            <person name="Anantharaman K."/>
            <person name="Brown C.T."/>
            <person name="Hug L.A."/>
            <person name="Sharon I."/>
            <person name="Castelle C.J."/>
            <person name="Probst A.J."/>
            <person name="Thomas B.C."/>
            <person name="Singh A."/>
            <person name="Wilkins M.J."/>
            <person name="Karaoz U."/>
            <person name="Brodie E.L."/>
            <person name="Williams K.H."/>
            <person name="Hubbard S.S."/>
            <person name="Banfield J.F."/>
        </authorList>
    </citation>
    <scope>NUCLEOTIDE SEQUENCE [LARGE SCALE GENOMIC DNA]</scope>
</reference>
<name>A0A1F7UNV1_9BACT</name>
<comment type="caution">
    <text evidence="1">The sequence shown here is derived from an EMBL/GenBank/DDBJ whole genome shotgun (WGS) entry which is preliminary data.</text>
</comment>